<gene>
    <name evidence="1" type="ORF">EDC91_11182</name>
</gene>
<organism evidence="1 2">
    <name type="scientific">Shewanella fodinae</name>
    <dbReference type="NCBI Taxonomy" id="552357"/>
    <lineage>
        <taxon>Bacteria</taxon>
        <taxon>Pseudomonadati</taxon>
        <taxon>Pseudomonadota</taxon>
        <taxon>Gammaproteobacteria</taxon>
        <taxon>Alteromonadales</taxon>
        <taxon>Shewanellaceae</taxon>
        <taxon>Shewanella</taxon>
    </lineage>
</organism>
<name>A0A4R2FLA2_9GAMM</name>
<keyword evidence="2" id="KW-1185">Reference proteome</keyword>
<evidence type="ECO:0000313" key="2">
    <source>
        <dbReference type="Proteomes" id="UP000294832"/>
    </source>
</evidence>
<proteinExistence type="predicted"/>
<comment type="caution">
    <text evidence="1">The sequence shown here is derived from an EMBL/GenBank/DDBJ whole genome shotgun (WGS) entry which is preliminary data.</text>
</comment>
<dbReference type="AlphaFoldDB" id="A0A4R2FLA2"/>
<sequence length="38" mass="4361">MINSIKKILGFSKPQRKKAKLPEGLQHLEVVTANGWWN</sequence>
<dbReference type="EMBL" id="SLWF01000011">
    <property type="protein sequence ID" value="TCN84668.1"/>
    <property type="molecule type" value="Genomic_DNA"/>
</dbReference>
<reference evidence="1 2" key="1">
    <citation type="submission" date="2019-03" db="EMBL/GenBank/DDBJ databases">
        <title>Freshwater and sediment microbial communities from various areas in North America, analyzing microbe dynamics in response to fracking.</title>
        <authorList>
            <person name="Lamendella R."/>
        </authorList>
    </citation>
    <scope>NUCLEOTIDE SEQUENCE [LARGE SCALE GENOMIC DNA]</scope>
    <source>
        <strain evidence="1 2">74A</strain>
    </source>
</reference>
<evidence type="ECO:0000313" key="1">
    <source>
        <dbReference type="EMBL" id="TCN84668.1"/>
    </source>
</evidence>
<dbReference type="Proteomes" id="UP000294832">
    <property type="component" value="Unassembled WGS sequence"/>
</dbReference>
<accession>A0A4R2FLA2</accession>
<protein>
    <submittedName>
        <fullName evidence="1">Uncharacterized protein</fullName>
    </submittedName>
</protein>